<evidence type="ECO:0000313" key="1">
    <source>
        <dbReference type="EMBL" id="KKU33658.1"/>
    </source>
</evidence>
<sequence>MGVCIIIIAWLLIGSLSKDIWRIRMGFNRITEANKRLEAEKVKNAALKVKLELVMTEDYKEKIIREKLNMQKEGEVLAVMPEKELRQAAEEKVLFVPIWKKWWNLISM</sequence>
<proteinExistence type="predicted"/>
<dbReference type="EMBL" id="LCMI01000002">
    <property type="protein sequence ID" value="KKU33658.1"/>
    <property type="molecule type" value="Genomic_DNA"/>
</dbReference>
<dbReference type="Pfam" id="PF04977">
    <property type="entry name" value="DivIC"/>
    <property type="match status" value="1"/>
</dbReference>
<organism evidence="1 2">
    <name type="scientific">Candidatus Collierbacteria bacterium GW2011_GWA2_46_26</name>
    <dbReference type="NCBI Taxonomy" id="1618381"/>
    <lineage>
        <taxon>Bacteria</taxon>
        <taxon>Candidatus Collieribacteriota</taxon>
    </lineage>
</organism>
<comment type="caution">
    <text evidence="1">The sequence shown here is derived from an EMBL/GenBank/DDBJ whole genome shotgun (WGS) entry which is preliminary data.</text>
</comment>
<reference evidence="1 2" key="1">
    <citation type="journal article" date="2015" name="Nature">
        <title>rRNA introns, odd ribosomes, and small enigmatic genomes across a large radiation of phyla.</title>
        <authorList>
            <person name="Brown C.T."/>
            <person name="Hug L.A."/>
            <person name="Thomas B.C."/>
            <person name="Sharon I."/>
            <person name="Castelle C.J."/>
            <person name="Singh A."/>
            <person name="Wilkins M.J."/>
            <person name="Williams K.H."/>
            <person name="Banfield J.F."/>
        </authorList>
    </citation>
    <scope>NUCLEOTIDE SEQUENCE [LARGE SCALE GENOMIC DNA]</scope>
</reference>
<accession>A0A0G1RUM2</accession>
<dbReference type="AlphaFoldDB" id="A0A0G1RUM2"/>
<dbReference type="Proteomes" id="UP000034794">
    <property type="component" value="Unassembled WGS sequence"/>
</dbReference>
<protein>
    <submittedName>
        <fullName evidence="1">Septum formation initiator</fullName>
    </submittedName>
</protein>
<dbReference type="InterPro" id="IPR007060">
    <property type="entry name" value="FtsL/DivIC"/>
</dbReference>
<gene>
    <name evidence="1" type="ORF">UX47_C0002G0066</name>
</gene>
<name>A0A0G1RUM2_9BACT</name>
<evidence type="ECO:0000313" key="2">
    <source>
        <dbReference type="Proteomes" id="UP000034794"/>
    </source>
</evidence>